<proteinExistence type="predicted"/>
<evidence type="ECO:0000313" key="2">
    <source>
        <dbReference type="Proteomes" id="UP000523161"/>
    </source>
</evidence>
<reference evidence="1 2" key="1">
    <citation type="submission" date="2020-06" db="EMBL/GenBank/DDBJ databases">
        <title>Rheinheimera sp. nov., a marine bacterium isolated from coastal.</title>
        <authorList>
            <person name="Yu Q."/>
            <person name="Qi Y."/>
            <person name="Pu J."/>
        </authorList>
    </citation>
    <scope>NUCLEOTIDE SEQUENCE [LARGE SCALE GENOMIC DNA]</scope>
    <source>
        <strain evidence="1 2">YQF-2</strain>
    </source>
</reference>
<name>A0A7Y5AP79_9GAMM</name>
<dbReference type="AlphaFoldDB" id="A0A7Y5AP79"/>
<comment type="caution">
    <text evidence="1">The sequence shown here is derived from an EMBL/GenBank/DDBJ whole genome shotgun (WGS) entry which is preliminary data.</text>
</comment>
<keyword evidence="2" id="KW-1185">Reference proteome</keyword>
<organism evidence="1 2">
    <name type="scientific">Rheinheimera lutimaris</name>
    <dbReference type="NCBI Taxonomy" id="2740584"/>
    <lineage>
        <taxon>Bacteria</taxon>
        <taxon>Pseudomonadati</taxon>
        <taxon>Pseudomonadota</taxon>
        <taxon>Gammaproteobacteria</taxon>
        <taxon>Chromatiales</taxon>
        <taxon>Chromatiaceae</taxon>
        <taxon>Rheinheimera</taxon>
    </lineage>
</organism>
<sequence>MKLVLNSEQCLEQQEILIGEIIGNIADELERVGLSGESLKGATGAIAFKIAAMLDGASEVSFDGCEALPYICFINKEQQDQLMHLGGNTYMHELVYGILEAIFDNAT</sequence>
<dbReference type="Proteomes" id="UP000523161">
    <property type="component" value="Unassembled WGS sequence"/>
</dbReference>
<dbReference type="EMBL" id="JABSOD010000003">
    <property type="protein sequence ID" value="NRQ41689.1"/>
    <property type="molecule type" value="Genomic_DNA"/>
</dbReference>
<accession>A0A7Y5AP79</accession>
<evidence type="ECO:0000313" key="1">
    <source>
        <dbReference type="EMBL" id="NRQ41689.1"/>
    </source>
</evidence>
<dbReference type="RefSeq" id="WP_173499940.1">
    <property type="nucleotide sequence ID" value="NZ_JABSOD010000003.1"/>
</dbReference>
<gene>
    <name evidence="1" type="ORF">HRH59_03775</name>
</gene>
<protein>
    <submittedName>
        <fullName evidence="1">Uncharacterized protein</fullName>
    </submittedName>
</protein>